<dbReference type="PaxDb" id="5476-C4YJE4"/>
<dbReference type="Pfam" id="PF04082">
    <property type="entry name" value="Fungal_trans"/>
    <property type="match status" value="1"/>
</dbReference>
<keyword evidence="4" id="KW-0238">DNA-binding</keyword>
<evidence type="ECO:0000313" key="11">
    <source>
        <dbReference type="Proteomes" id="UP000001429"/>
    </source>
</evidence>
<dbReference type="Gene3D" id="4.10.240.10">
    <property type="entry name" value="Zn(2)-C6 fungal-type DNA-binding domain"/>
    <property type="match status" value="1"/>
</dbReference>
<proteinExistence type="predicted"/>
<evidence type="ECO:0000313" key="10">
    <source>
        <dbReference type="EMBL" id="EEQ45628.1"/>
    </source>
</evidence>
<dbReference type="SMART" id="SM00066">
    <property type="entry name" value="GAL4"/>
    <property type="match status" value="1"/>
</dbReference>
<feature type="compositionally biased region" description="Low complexity" evidence="7">
    <location>
        <begin position="813"/>
        <end position="842"/>
    </location>
</feature>
<feature type="transmembrane region" description="Helical" evidence="8">
    <location>
        <begin position="686"/>
        <end position="706"/>
    </location>
</feature>
<gene>
    <name evidence="10" type="ORF">CAWG_03957</name>
</gene>
<feature type="domain" description="Zn(2)-C6 fungal-type" evidence="9">
    <location>
        <begin position="83"/>
        <end position="114"/>
    </location>
</feature>
<keyword evidence="2" id="KW-0862">Zinc</keyword>
<feature type="compositionally biased region" description="Polar residues" evidence="7">
    <location>
        <begin position="192"/>
        <end position="201"/>
    </location>
</feature>
<evidence type="ECO:0000256" key="5">
    <source>
        <dbReference type="ARBA" id="ARBA00023163"/>
    </source>
</evidence>
<feature type="compositionally biased region" description="Low complexity" evidence="7">
    <location>
        <begin position="895"/>
        <end position="950"/>
    </location>
</feature>
<feature type="compositionally biased region" description="Low complexity" evidence="7">
    <location>
        <begin position="134"/>
        <end position="173"/>
    </location>
</feature>
<dbReference type="GO" id="GO:0003677">
    <property type="term" value="F:DNA binding"/>
    <property type="evidence" value="ECO:0007669"/>
    <property type="project" value="UniProtKB-KW"/>
</dbReference>
<evidence type="ECO:0000256" key="2">
    <source>
        <dbReference type="ARBA" id="ARBA00022833"/>
    </source>
</evidence>
<feature type="region of interest" description="Disordered" evidence="7">
    <location>
        <begin position="774"/>
        <end position="952"/>
    </location>
</feature>
<dbReference type="SMART" id="SM00906">
    <property type="entry name" value="Fungal_trans"/>
    <property type="match status" value="1"/>
</dbReference>
<dbReference type="CDD" id="cd00067">
    <property type="entry name" value="GAL4"/>
    <property type="match status" value="1"/>
</dbReference>
<feature type="compositionally biased region" description="Polar residues" evidence="7">
    <location>
        <begin position="862"/>
        <end position="872"/>
    </location>
</feature>
<dbReference type="GO" id="GO:0008270">
    <property type="term" value="F:zinc ion binding"/>
    <property type="evidence" value="ECO:0007669"/>
    <property type="project" value="InterPro"/>
</dbReference>
<keyword evidence="8" id="KW-0812">Transmembrane</keyword>
<dbReference type="GO" id="GO:0000981">
    <property type="term" value="F:DNA-binding transcription factor activity, RNA polymerase II-specific"/>
    <property type="evidence" value="ECO:0007669"/>
    <property type="project" value="InterPro"/>
</dbReference>
<accession>C4YJE4</accession>
<dbReference type="AlphaFoldDB" id="C4YJE4"/>
<dbReference type="PANTHER" id="PTHR47171:SF3">
    <property type="entry name" value="FARA-RELATED"/>
    <property type="match status" value="1"/>
</dbReference>
<dbReference type="EMBL" id="CH672350">
    <property type="protein sequence ID" value="EEQ45628.1"/>
    <property type="molecule type" value="Genomic_DNA"/>
</dbReference>
<evidence type="ECO:0000256" key="4">
    <source>
        <dbReference type="ARBA" id="ARBA00023125"/>
    </source>
</evidence>
<organism evidence="10 11">
    <name type="scientific">Candida albicans (strain WO-1)</name>
    <name type="common">Yeast</name>
    <dbReference type="NCBI Taxonomy" id="294748"/>
    <lineage>
        <taxon>Eukaryota</taxon>
        <taxon>Fungi</taxon>
        <taxon>Dikarya</taxon>
        <taxon>Ascomycota</taxon>
        <taxon>Saccharomycotina</taxon>
        <taxon>Pichiomycetes</taxon>
        <taxon>Debaryomycetaceae</taxon>
        <taxon>Candida/Lodderomyces clade</taxon>
        <taxon>Candida</taxon>
    </lineage>
</organism>
<feature type="region of interest" description="Disordered" evidence="7">
    <location>
        <begin position="120"/>
        <end position="227"/>
    </location>
</feature>
<dbReference type="HOGENOM" id="CLU_006329_0_0_1"/>
<dbReference type="InterPro" id="IPR052073">
    <property type="entry name" value="Amide_Lactam_Regulators"/>
</dbReference>
<feature type="compositionally biased region" description="Polar residues" evidence="7">
    <location>
        <begin position="880"/>
        <end position="894"/>
    </location>
</feature>
<feature type="compositionally biased region" description="Low complexity" evidence="7">
    <location>
        <begin position="983"/>
        <end position="993"/>
    </location>
</feature>
<dbReference type="PROSITE" id="PS00463">
    <property type="entry name" value="ZN2_CY6_FUNGAL_1"/>
    <property type="match status" value="1"/>
</dbReference>
<keyword evidence="8" id="KW-0472">Membrane</keyword>
<evidence type="ECO:0000256" key="6">
    <source>
        <dbReference type="ARBA" id="ARBA00023242"/>
    </source>
</evidence>
<dbReference type="CDD" id="cd12148">
    <property type="entry name" value="fungal_TF_MHR"/>
    <property type="match status" value="1"/>
</dbReference>
<dbReference type="Proteomes" id="UP000001429">
    <property type="component" value="Chromosome 2"/>
</dbReference>
<dbReference type="PANTHER" id="PTHR47171">
    <property type="entry name" value="FARA-RELATED"/>
    <property type="match status" value="1"/>
</dbReference>
<dbReference type="PROSITE" id="PS50048">
    <property type="entry name" value="ZN2_CY6_FUNGAL_2"/>
    <property type="match status" value="1"/>
</dbReference>
<keyword evidence="11" id="KW-1185">Reference proteome</keyword>
<keyword evidence="3" id="KW-0805">Transcription regulation</keyword>
<reference evidence="10 11" key="1">
    <citation type="journal article" date="2009" name="Nature">
        <title>Evolution of pathogenicity and sexual reproduction in eight Candida genomes.</title>
        <authorList>
            <person name="Butler G."/>
            <person name="Rasmussen M.D."/>
            <person name="Lin M.F."/>
            <person name="Santos M.A."/>
            <person name="Sakthikumar S."/>
            <person name="Munro C.A."/>
            <person name="Rheinbay E."/>
            <person name="Grabherr M."/>
            <person name="Forche A."/>
            <person name="Reedy J.L."/>
            <person name="Agrafioti I."/>
            <person name="Arnaud M.B."/>
            <person name="Bates S."/>
            <person name="Brown A.J."/>
            <person name="Brunke S."/>
            <person name="Costanzo M.C."/>
            <person name="Fitzpatrick D.A."/>
            <person name="de Groot P.W."/>
            <person name="Harris D."/>
            <person name="Hoyer L.L."/>
            <person name="Hube B."/>
            <person name="Klis F.M."/>
            <person name="Kodira C."/>
            <person name="Lennard N."/>
            <person name="Logue M.E."/>
            <person name="Martin R."/>
            <person name="Neiman A.M."/>
            <person name="Nikolaou E."/>
            <person name="Quail M.A."/>
            <person name="Quinn J."/>
            <person name="Santos M.C."/>
            <person name="Schmitzberger F.F."/>
            <person name="Sherlock G."/>
            <person name="Shah P."/>
            <person name="Silverstein K.A."/>
            <person name="Skrzypek M.S."/>
            <person name="Soll D."/>
            <person name="Staggs R."/>
            <person name="Stansfield I."/>
            <person name="Stumpf M.P."/>
            <person name="Sudbery P.E."/>
            <person name="Srikantha T."/>
            <person name="Zeng Q."/>
            <person name="Berman J."/>
            <person name="Berriman M."/>
            <person name="Heitman J."/>
            <person name="Gow N.A."/>
            <person name="Lorenz M.C."/>
            <person name="Birren B.W."/>
            <person name="Kellis M."/>
            <person name="Cuomo C.A."/>
        </authorList>
    </citation>
    <scope>NUCLEOTIDE SEQUENCE [LARGE SCALE GENOMIC DNA]</scope>
    <source>
        <strain evidence="10 11">WO-1</strain>
    </source>
</reference>
<evidence type="ECO:0000256" key="7">
    <source>
        <dbReference type="SAM" id="MobiDB-lite"/>
    </source>
</evidence>
<dbReference type="Pfam" id="PF00172">
    <property type="entry name" value="Zn_clus"/>
    <property type="match status" value="1"/>
</dbReference>
<evidence type="ECO:0000256" key="8">
    <source>
        <dbReference type="SAM" id="Phobius"/>
    </source>
</evidence>
<evidence type="ECO:0000256" key="3">
    <source>
        <dbReference type="ARBA" id="ARBA00023015"/>
    </source>
</evidence>
<dbReference type="SUPFAM" id="SSF57701">
    <property type="entry name" value="Zn2/Cys6 DNA-binding domain"/>
    <property type="match status" value="1"/>
</dbReference>
<evidence type="ECO:0000259" key="9">
    <source>
        <dbReference type="PROSITE" id="PS50048"/>
    </source>
</evidence>
<feature type="compositionally biased region" description="Low complexity" evidence="7">
    <location>
        <begin position="202"/>
        <end position="227"/>
    </location>
</feature>
<dbReference type="InterPro" id="IPR007219">
    <property type="entry name" value="XnlR_reg_dom"/>
</dbReference>
<feature type="compositionally biased region" description="Low complexity" evidence="7">
    <location>
        <begin position="182"/>
        <end position="191"/>
    </location>
</feature>
<feature type="compositionally biased region" description="Polar residues" evidence="7">
    <location>
        <begin position="1082"/>
        <end position="1091"/>
    </location>
</feature>
<dbReference type="VEuPathDB" id="FungiDB:CAWG_03957"/>
<dbReference type="InterPro" id="IPR036864">
    <property type="entry name" value="Zn2-C6_fun-type_DNA-bd_sf"/>
</dbReference>
<keyword evidence="5" id="KW-0804">Transcription</keyword>
<name>C4YJE4_CANAW</name>
<feature type="region of interest" description="Disordered" evidence="7">
    <location>
        <begin position="1081"/>
        <end position="1102"/>
    </location>
</feature>
<dbReference type="GO" id="GO:0006351">
    <property type="term" value="P:DNA-templated transcription"/>
    <property type="evidence" value="ECO:0007669"/>
    <property type="project" value="InterPro"/>
</dbReference>
<keyword evidence="6" id="KW-0539">Nucleus</keyword>
<dbReference type="OMA" id="VYWEMPR"/>
<keyword evidence="8" id="KW-1133">Transmembrane helix</keyword>
<feature type="compositionally biased region" description="Basic and acidic residues" evidence="7">
    <location>
        <begin position="1"/>
        <end position="27"/>
    </location>
</feature>
<feature type="compositionally biased region" description="Low complexity" evidence="7">
    <location>
        <begin position="48"/>
        <end position="62"/>
    </location>
</feature>
<feature type="compositionally biased region" description="Low complexity" evidence="7">
    <location>
        <begin position="29"/>
        <end position="41"/>
    </location>
</feature>
<evidence type="ECO:0000256" key="1">
    <source>
        <dbReference type="ARBA" id="ARBA00022723"/>
    </source>
</evidence>
<dbReference type="InterPro" id="IPR001138">
    <property type="entry name" value="Zn2Cys6_DnaBD"/>
</dbReference>
<keyword evidence="1" id="KW-0479">Metal-binding</keyword>
<protein>
    <recommendedName>
        <fullName evidence="9">Zn(2)-C6 fungal-type domain-containing protein</fullName>
    </recommendedName>
</protein>
<feature type="region of interest" description="Disordered" evidence="7">
    <location>
        <begin position="1"/>
        <end position="71"/>
    </location>
</feature>
<sequence>MTDQTKIKSEKDHQNIISEKVDSDVKVSTDTPTKINNNNNNNDDKSNSSESTTTSKSSSTTTNKKDKPKAFTIKYKRPRGSRACTVCRSRKVRCDAEIHIPCTNCITFGCDCILPEVKKRGNQSGESKAKKQKTAASSKTPTTTTTTTTTANGNTSNGNSTGKTATAATATKSNTKEKNYTNKKSSTSTNTRDNGTLPVSENSSNISSTTTTTTTTGTATNNNNTSAPITTAASALSSLSKSAINTSNISTTSTSANEPILNISQISVPPSLTSTYKNRPSMHKKELLDSKAKTSLTFLGSSSIGVVPQRAGENHVELTTDIFDTMDVTLDSVELEILKIRGAFLLPNKELSLDLINAYFEHVHPLMPVINRSLFMKKFHDPNDNPSLMVLHAVLLLGCRVSKNPLLLDSRGTNDLASITFFRRAKALYETNYESDPISIIQTLILIGSYWDGPEDVTKNSFYWTRVAVGLAQGFGFQRDVSKSQNLTISEKKIWRRIWWCLFEKDRNVSIAFGRPVVIDLNDCDVPMLTIDDFDETDPELGINDPYTVDETQALYFIHLVKLAEITGIIIKHQYSVKSESMKRRNAFSIIEHCDMLMGIWFTNLPPQLSFSLADNSTQNFYACLLNAQYYNRLYLIHRSNLVRMARSSSTNPNNYKYPSWGISFQSARMISIISKILLDRDLLQYVPVMFIYIAFSALIMLIYHVDSTNAVIASTATDSLYVSRAVLKELQKSWPIAGILLKLFDKYANDKLKRSKLIESSSKVADYKEIMAQEKMRNSSTSPLASDSYGRVKSTPEVTTYQEPPQQPQQRPPRASQQQQQQVPSQLPLPQTKQSQSQSQPQPQPPQQGYGPDNYRKNIFSPGSNSTTSGISPGGNVYQDYQTSPANISHTLRQLQEQQQQQQQQQSQQQSHYQQQDFGYNGSQQSYNNNNNNNNNSNINTQQQHNNSSKPPQIEELVKQYKLPMKRAAQGETSDASDKPTTDTSPTSSIKSFPEISMVTDNLTNKQDFIDNFEPTQLFPNFSIPPTRAQSPTPNYEDHNDNGIGSNIYGSMNQEMTMRDSVAPSQQEQHQQFHNDVIGNGQHQHINGDNNNRDPHTPGFQTNFIDSAFNYLNLQSGIDMNEDIHSLFHMMN</sequence>
<dbReference type="OrthoDB" id="5121955at2759"/>
<feature type="region of interest" description="Disordered" evidence="7">
    <location>
        <begin position="967"/>
        <end position="994"/>
    </location>
</feature>